<reference evidence="1 2" key="1">
    <citation type="submission" date="2019-07" db="EMBL/GenBank/DDBJ databases">
        <title>Whole genome shotgun sequence of Brevifollis gellanilyticus NBRC 108608.</title>
        <authorList>
            <person name="Hosoyama A."/>
            <person name="Uohara A."/>
            <person name="Ohji S."/>
            <person name="Ichikawa N."/>
        </authorList>
    </citation>
    <scope>NUCLEOTIDE SEQUENCE [LARGE SCALE GENOMIC DNA]</scope>
    <source>
        <strain evidence="1 2">NBRC 108608</strain>
    </source>
</reference>
<evidence type="ECO:0000313" key="1">
    <source>
        <dbReference type="EMBL" id="GEP44145.1"/>
    </source>
</evidence>
<proteinExistence type="predicted"/>
<gene>
    <name evidence="1" type="ORF">BGE01nite_34360</name>
</gene>
<organism evidence="1 2">
    <name type="scientific">Brevifollis gellanilyticus</name>
    <dbReference type="NCBI Taxonomy" id="748831"/>
    <lineage>
        <taxon>Bacteria</taxon>
        <taxon>Pseudomonadati</taxon>
        <taxon>Verrucomicrobiota</taxon>
        <taxon>Verrucomicrobiia</taxon>
        <taxon>Verrucomicrobiales</taxon>
        <taxon>Verrucomicrobiaceae</taxon>
    </lineage>
</organism>
<keyword evidence="2" id="KW-1185">Reference proteome</keyword>
<dbReference type="Proteomes" id="UP000321577">
    <property type="component" value="Unassembled WGS sequence"/>
</dbReference>
<comment type="caution">
    <text evidence="1">The sequence shown here is derived from an EMBL/GenBank/DDBJ whole genome shotgun (WGS) entry which is preliminary data.</text>
</comment>
<accession>A0A512MBM7</accession>
<dbReference type="EMBL" id="BKAG01000026">
    <property type="protein sequence ID" value="GEP44145.1"/>
    <property type="molecule type" value="Genomic_DNA"/>
</dbReference>
<protein>
    <submittedName>
        <fullName evidence="1">Uncharacterized protein</fullName>
    </submittedName>
</protein>
<name>A0A512MBM7_9BACT</name>
<dbReference type="AlphaFoldDB" id="A0A512MBM7"/>
<sequence>MSTLKKQIEGLKGRIPDAAVKRLDALSKKPDAGVRPEKATIDRNSRVWKEVAQAGKLPLVGIPHSSKLMSHYMDSKRAEPDLLEITDVPEQWRTKLVEKLGTKPKTVLNSRLAYTVGVPDFQNSLGYADYYVDNPRPGVARYVIVDRYEFPDKATRTSLPIKKGQILDHSTPKPGLFKGGLLGARLNLAVDQKSFTRRTSKITEELGYLKASKDRIDPVTNRPQQEKLSLPQRYLEDYGVDFLTVVIFEHPIRKEKGTHPRPEK</sequence>
<evidence type="ECO:0000313" key="2">
    <source>
        <dbReference type="Proteomes" id="UP000321577"/>
    </source>
</evidence>
<dbReference type="RefSeq" id="WP_146851812.1">
    <property type="nucleotide sequence ID" value="NZ_BKAG01000026.1"/>
</dbReference>